<comment type="subcellular location">
    <subcellularLocation>
        <location evidence="1">Membrane</location>
        <topology evidence="1">Multi-pass membrane protein</topology>
    </subcellularLocation>
</comment>
<dbReference type="SUPFAM" id="SSF81321">
    <property type="entry name" value="Family A G protein-coupled receptor-like"/>
    <property type="match status" value="1"/>
</dbReference>
<evidence type="ECO:0000256" key="6">
    <source>
        <dbReference type="SAM" id="MobiDB-lite"/>
    </source>
</evidence>
<sequence length="1949" mass="217037">MADRTGCRFLYYLVLWLVLVVFQSTSYTKTTTTFSASSYTVTSTLPASVTATTMIKTPTEVTVVVRKTVSSATPTAFSTTSTIQPTASITPNTTTTISTTTAATTQPTTQPTTTSATTTTTTTTQPTTTPFTTTTTTTPQPTTTTTTTTPQPTTNQPTTNPTTTGAETTTISGPPTTIWTPTQPEPLPLPPCQPTMSVGEAGCVLLNTTPMTWTKAQSFCRRNGGFLLGREHLHTLRDTSGKNTTQSETMNSSHGENFTFLSSVSKSQQLWWTSLFPSVGETYQWLSQHPVYASFVPWVRKGDGMGEGEGEGKCAGLHPPSTSFVPVPCTSPLLSACYIPPYSLHQAKESEVVLKVMASLGDERISVDGDMVRVSEDQFPSLSLTCLAVSPTSLEPLFPQTDLFWSKDGMYLHPGSSTIIPAAVHDPSKSSWQGTSQSALAQGAYACHTWSVLSPTITVSSTVQVTLEEWQVLVILVRGEVEHTGEGIPNAGDGITDGRKETTDIPQRISNTTEKVTLGLNTTQEGVTYTAKSATDTRKNHTQTRKGTARIRRGVSRVRKGAARTMMEAADTRERVTRASMKVLSTSMEVVDARKDAIINKVKEIYNATIPGFMNLTFQLIPLQKEEVGVDSRSKDYFEYRFRVDIRSESQAFKSLSSGMIDVNNLDSTVKMDYGQMHVSIFFPSLCVGGSVEHLYSNKVKWPPLSEVGEVSPLNYRCVVEKERLGYGYCKWNYTHGALFEFADSKCKRFDFCPRGFTGIINHLCVGLTKFGPWDSSLRDAHLNNVIIESTDLYIDAKEIEPRQDQNDIVRDVVGEETIWMPYRRLAPWGPLIYFDDLNQSFFVLNNSITQSWSWNIDHPRPEHDCVSLNLKSKRLSTLPCQSNLPFVSFINFIGLDSIPNPGWKEQAPGLIVDGSPFCSQGWSTTEFAAPDRFCFKLFQNLSNKTREEAQKFCQSKDSVLPTPNMGFLDFVYRQYLNDSGVDGVWMSLDPPHPYHTKDQVSHYINWLPKTDFKLELPMLTQMGWSMQSEDTTRSNVLCQMDLLHKAGTKINLHRSSHPSSESVCVQVSHGEYLKDDISSVKCFVNGKLTQLKTTDNLNCGLIIDSDSEGFYQCLGWMEKPIMLIESNVLLYTKLNTKTFTVTLGVDEPYTPLVHDITFQLTNQTKFHPCVTSAFRSLNDSFWLYNGATNTASNMYYSRAKATSELNVNFQIYFVPYNDDSINLGEDEILKKIADILLGATAPSGCSFLGVRSTRGCSPKVTRESGFSEKKLTWPGTAGHQIVLPEELCVTQTGEPVTRECTGDFLTGFEWEEKVGRCASQVSNVTKQLWKISQSEQSGNDSLISSLSNLTSNGKSLKPVDLYLVATEFQSIAKQDVASTADLESIVQTLNNVMEADSEAFKAVQNRLNSSSLLFEAFENITFKIQHPETKNQSMKANRPLVSVERIDVELNSNIIGYQSRVEGKEEKVVFGDTKIDVSENEAAIIFPSEIGSVITTLPDNKLVSKNETLQLIFAVYRNSKLFQDGESFPNFTVNSSILQATFGGRTVQNLKEPVKLLFKSHRDGKERLCVFWNFAKNSGKGGWSTQGCWNGGMEGDQQVCYCNHLTCFAQLINYGDNTFGGVHSIVLDIITYIGCITSAVCLLLVFATFMLFKKWRKPLSNKILLNLSISVFLSLVIFLAGINQTWNALLCRSVAVSLHYFILASFGWMLVEAVHQYLKFVKVVGTYIPRFMWKASVCAWGLPFLPIVAVLVYDSTLYDSDSHKDAKMCWMSSTGFIYSFLPPLTLIMTVNLIMFGLIIYGATCGRVKVTSTLPERDLRLSQLRMAISVFFLLGFTWIFGLLAFWKGRVVFSYLFCIFNTLQGFFIFLFHVFRERSARRFWRELLSAFTSSPNSSEQQTTQNLDSQLGHYASCPTKPKSSDSEVAFNPNQMTKTKINLDLDKTMTTFA</sequence>
<dbReference type="GO" id="GO:0016020">
    <property type="term" value="C:membrane"/>
    <property type="evidence" value="ECO:0007669"/>
    <property type="project" value="UniProtKB-SubCell"/>
</dbReference>
<organism evidence="12 13">
    <name type="scientific">Petrolisthes cinctipes</name>
    <name type="common">Flat porcelain crab</name>
    <dbReference type="NCBI Taxonomy" id="88211"/>
    <lineage>
        <taxon>Eukaryota</taxon>
        <taxon>Metazoa</taxon>
        <taxon>Ecdysozoa</taxon>
        <taxon>Arthropoda</taxon>
        <taxon>Crustacea</taxon>
        <taxon>Multicrustacea</taxon>
        <taxon>Malacostraca</taxon>
        <taxon>Eumalacostraca</taxon>
        <taxon>Eucarida</taxon>
        <taxon>Decapoda</taxon>
        <taxon>Pleocyemata</taxon>
        <taxon>Anomura</taxon>
        <taxon>Galatheoidea</taxon>
        <taxon>Porcellanidae</taxon>
        <taxon>Petrolisthes</taxon>
    </lineage>
</organism>
<dbReference type="InterPro" id="IPR053066">
    <property type="entry name" value="ADGR_G7"/>
</dbReference>
<dbReference type="PANTHER" id="PTHR47767:SF1">
    <property type="entry name" value="ADHESION G PROTEIN-COUPLED RECEPTOR G7"/>
    <property type="match status" value="1"/>
</dbReference>
<keyword evidence="5" id="KW-1015">Disulfide bond</keyword>
<feature type="compositionally biased region" description="Low complexity" evidence="6">
    <location>
        <begin position="74"/>
        <end position="171"/>
    </location>
</feature>
<dbReference type="PROSITE" id="PS50261">
    <property type="entry name" value="G_PROTEIN_RECEP_F2_4"/>
    <property type="match status" value="1"/>
</dbReference>
<dbReference type="GO" id="GO:0007166">
    <property type="term" value="P:cell surface receptor signaling pathway"/>
    <property type="evidence" value="ECO:0007669"/>
    <property type="project" value="InterPro"/>
</dbReference>
<dbReference type="InterPro" id="IPR017981">
    <property type="entry name" value="GPCR_2-like_7TM"/>
</dbReference>
<evidence type="ECO:0000313" key="13">
    <source>
        <dbReference type="Proteomes" id="UP001286313"/>
    </source>
</evidence>
<dbReference type="SMART" id="SM00034">
    <property type="entry name" value="CLECT"/>
    <property type="match status" value="2"/>
</dbReference>
<proteinExistence type="predicted"/>
<dbReference type="InterPro" id="IPR001304">
    <property type="entry name" value="C-type_lectin-like"/>
</dbReference>
<dbReference type="SUPFAM" id="SSF56436">
    <property type="entry name" value="C-type lectin-like"/>
    <property type="match status" value="2"/>
</dbReference>
<evidence type="ECO:0000256" key="2">
    <source>
        <dbReference type="ARBA" id="ARBA00022692"/>
    </source>
</evidence>
<dbReference type="Pfam" id="PF00002">
    <property type="entry name" value="7tm_2"/>
    <property type="match status" value="1"/>
</dbReference>
<name>A0AAE1F8M5_PETCI</name>
<dbReference type="InterPro" id="IPR000832">
    <property type="entry name" value="GPCR_2_secretin-like"/>
</dbReference>
<dbReference type="Gene3D" id="3.10.100.10">
    <property type="entry name" value="Mannose-Binding Protein A, subunit A"/>
    <property type="match status" value="1"/>
</dbReference>
<gene>
    <name evidence="12" type="ORF">Pcinc_025540</name>
</gene>
<dbReference type="PRINTS" id="PR00249">
    <property type="entry name" value="GPCRSECRETIN"/>
</dbReference>
<dbReference type="EMBL" id="JAWQEG010002882">
    <property type="protein sequence ID" value="KAK3869131.1"/>
    <property type="molecule type" value="Genomic_DNA"/>
</dbReference>
<feature type="transmembrane region" description="Helical" evidence="7">
    <location>
        <begin position="1695"/>
        <end position="1712"/>
    </location>
</feature>
<reference evidence="12" key="1">
    <citation type="submission" date="2023-10" db="EMBL/GenBank/DDBJ databases">
        <title>Genome assemblies of two species of porcelain crab, Petrolisthes cinctipes and Petrolisthes manimaculis (Anomura: Porcellanidae).</title>
        <authorList>
            <person name="Angst P."/>
        </authorList>
    </citation>
    <scope>NUCLEOTIDE SEQUENCE</scope>
    <source>
        <strain evidence="12">PB745_01</strain>
        <tissue evidence="12">Gill</tissue>
    </source>
</reference>
<evidence type="ECO:0000313" key="12">
    <source>
        <dbReference type="EMBL" id="KAK3869131.1"/>
    </source>
</evidence>
<keyword evidence="3 7" id="KW-1133">Transmembrane helix</keyword>
<evidence type="ECO:0000259" key="10">
    <source>
        <dbReference type="PROSITE" id="PS50261"/>
    </source>
</evidence>
<dbReference type="InterPro" id="IPR000203">
    <property type="entry name" value="GPS"/>
</dbReference>
<dbReference type="InterPro" id="IPR016186">
    <property type="entry name" value="C-type_lectin-like/link_sf"/>
</dbReference>
<keyword evidence="2 7" id="KW-0812">Transmembrane</keyword>
<dbReference type="Gene3D" id="1.20.1070.10">
    <property type="entry name" value="Rhodopsin 7-helix transmembrane proteins"/>
    <property type="match status" value="1"/>
</dbReference>
<feature type="domain" description="GAIN-B" evidence="9">
    <location>
        <begin position="1459"/>
        <end position="1619"/>
    </location>
</feature>
<accession>A0AAE1F8M5</accession>
<dbReference type="PROSITE" id="PS50221">
    <property type="entry name" value="GAIN_B"/>
    <property type="match status" value="1"/>
</dbReference>
<feature type="domain" description="C-type lectin" evidence="8">
    <location>
        <begin position="199"/>
        <end position="338"/>
    </location>
</feature>
<evidence type="ECO:0000256" key="5">
    <source>
        <dbReference type="ARBA" id="ARBA00023157"/>
    </source>
</evidence>
<dbReference type="GO" id="GO:0004930">
    <property type="term" value="F:G protein-coupled receptor activity"/>
    <property type="evidence" value="ECO:0007669"/>
    <property type="project" value="InterPro"/>
</dbReference>
<feature type="transmembrane region" description="Helical" evidence="7">
    <location>
        <begin position="1781"/>
        <end position="1803"/>
    </location>
</feature>
<evidence type="ECO:0000259" key="8">
    <source>
        <dbReference type="PROSITE" id="PS50041"/>
    </source>
</evidence>
<evidence type="ECO:0000259" key="9">
    <source>
        <dbReference type="PROSITE" id="PS50221"/>
    </source>
</evidence>
<feature type="transmembrane region" description="Helical" evidence="7">
    <location>
        <begin position="1824"/>
        <end position="1846"/>
    </location>
</feature>
<dbReference type="InterPro" id="IPR057244">
    <property type="entry name" value="GAIN_B"/>
</dbReference>
<evidence type="ECO:0000256" key="4">
    <source>
        <dbReference type="ARBA" id="ARBA00023136"/>
    </source>
</evidence>
<keyword evidence="4 7" id="KW-0472">Membrane</keyword>
<feature type="transmembrane region" description="Helical" evidence="7">
    <location>
        <begin position="1732"/>
        <end position="1754"/>
    </location>
</feature>
<dbReference type="PROSITE" id="PS50041">
    <property type="entry name" value="C_TYPE_LECTIN_2"/>
    <property type="match status" value="1"/>
</dbReference>
<dbReference type="SMART" id="SM00303">
    <property type="entry name" value="GPS"/>
    <property type="match status" value="1"/>
</dbReference>
<dbReference type="Proteomes" id="UP001286313">
    <property type="component" value="Unassembled WGS sequence"/>
</dbReference>
<dbReference type="CDD" id="cd15040">
    <property type="entry name" value="7tmB2_Adhesion"/>
    <property type="match status" value="1"/>
</dbReference>
<dbReference type="Gene3D" id="2.60.220.50">
    <property type="match status" value="1"/>
</dbReference>
<keyword evidence="13" id="KW-1185">Reference proteome</keyword>
<dbReference type="PROSITE" id="PS50835">
    <property type="entry name" value="IG_LIKE"/>
    <property type="match status" value="1"/>
</dbReference>
<evidence type="ECO:0000259" key="11">
    <source>
        <dbReference type="PROSITE" id="PS50835"/>
    </source>
</evidence>
<protein>
    <submittedName>
        <fullName evidence="12">Uncharacterized protein</fullName>
    </submittedName>
</protein>
<evidence type="ECO:0000256" key="1">
    <source>
        <dbReference type="ARBA" id="ARBA00004141"/>
    </source>
</evidence>
<dbReference type="Pfam" id="PF01825">
    <property type="entry name" value="GPS"/>
    <property type="match status" value="1"/>
</dbReference>
<feature type="transmembrane region" description="Helical" evidence="7">
    <location>
        <begin position="1630"/>
        <end position="1653"/>
    </location>
</feature>
<feature type="transmembrane region" description="Helical" evidence="7">
    <location>
        <begin position="1665"/>
        <end position="1683"/>
    </location>
</feature>
<feature type="region of interest" description="Disordered" evidence="6">
    <location>
        <begin position="74"/>
        <end position="185"/>
    </location>
</feature>
<feature type="transmembrane region" description="Helical" evidence="7">
    <location>
        <begin position="1852"/>
        <end position="1873"/>
    </location>
</feature>
<dbReference type="InterPro" id="IPR046338">
    <property type="entry name" value="GAIN_dom_sf"/>
</dbReference>
<dbReference type="InterPro" id="IPR016187">
    <property type="entry name" value="CTDL_fold"/>
</dbReference>
<dbReference type="PANTHER" id="PTHR47767">
    <property type="entry name" value="ADHESION G PROTEIN-COUPLED RECEPTOR G7"/>
    <property type="match status" value="1"/>
</dbReference>
<dbReference type="InterPro" id="IPR007110">
    <property type="entry name" value="Ig-like_dom"/>
</dbReference>
<comment type="caution">
    <text evidence="12">The sequence shown here is derived from an EMBL/GenBank/DDBJ whole genome shotgun (WGS) entry which is preliminary data.</text>
</comment>
<evidence type="ECO:0000256" key="3">
    <source>
        <dbReference type="ARBA" id="ARBA00022989"/>
    </source>
</evidence>
<feature type="domain" description="Ig-like" evidence="11">
    <location>
        <begin position="340"/>
        <end position="464"/>
    </location>
</feature>
<evidence type="ECO:0000256" key="7">
    <source>
        <dbReference type="SAM" id="Phobius"/>
    </source>
</evidence>
<feature type="transmembrane region" description="Helical" evidence="7">
    <location>
        <begin position="9"/>
        <end position="27"/>
    </location>
</feature>
<dbReference type="CDD" id="cd00037">
    <property type="entry name" value="CLECT"/>
    <property type="match status" value="2"/>
</dbReference>
<feature type="domain" description="G-protein coupled receptors family 2 profile 2" evidence="10">
    <location>
        <begin position="1628"/>
        <end position="1875"/>
    </location>
</feature>